<name>A0A4Q0P7W7_9FLAO</name>
<dbReference type="Proteomes" id="UP000289238">
    <property type="component" value="Unassembled WGS sequence"/>
</dbReference>
<comment type="caution">
    <text evidence="2">The sequence shown here is derived from an EMBL/GenBank/DDBJ whole genome shotgun (WGS) entry which is preliminary data.</text>
</comment>
<dbReference type="InterPro" id="IPR003961">
    <property type="entry name" value="FN3_dom"/>
</dbReference>
<dbReference type="Gene3D" id="2.60.40.1120">
    <property type="entry name" value="Carboxypeptidase-like, regulatory domain"/>
    <property type="match status" value="1"/>
</dbReference>
<feature type="domain" description="Fibronectin type-III" evidence="1">
    <location>
        <begin position="116"/>
        <end position="214"/>
    </location>
</feature>
<dbReference type="RefSeq" id="WP_128757564.1">
    <property type="nucleotide sequence ID" value="NZ_QOVM01000003.1"/>
</dbReference>
<dbReference type="Gene3D" id="2.120.10.30">
    <property type="entry name" value="TolB, C-terminal domain"/>
    <property type="match status" value="1"/>
</dbReference>
<gene>
    <name evidence="2" type="ORF">DSM00_1674</name>
</gene>
<dbReference type="Pfam" id="PF13620">
    <property type="entry name" value="CarboxypepD_reg"/>
    <property type="match status" value="1"/>
</dbReference>
<evidence type="ECO:0000313" key="2">
    <source>
        <dbReference type="EMBL" id="RXG22575.1"/>
    </source>
</evidence>
<dbReference type="InterPro" id="IPR013784">
    <property type="entry name" value="Carb-bd-like_fold"/>
</dbReference>
<proteinExistence type="predicted"/>
<dbReference type="AlphaFoldDB" id="A0A4Q0P7W7"/>
<keyword evidence="3" id="KW-1185">Reference proteome</keyword>
<dbReference type="GO" id="GO:0030246">
    <property type="term" value="F:carbohydrate binding"/>
    <property type="evidence" value="ECO:0007669"/>
    <property type="project" value="InterPro"/>
</dbReference>
<dbReference type="SUPFAM" id="SSF69304">
    <property type="entry name" value="Tricorn protease N-terminal domain"/>
    <property type="match status" value="1"/>
</dbReference>
<reference evidence="2 3" key="1">
    <citation type="submission" date="2018-07" db="EMBL/GenBank/DDBJ databases">
        <title>Leeuwenhoekiella genomics.</title>
        <authorList>
            <person name="Tahon G."/>
            <person name="Willems A."/>
        </authorList>
    </citation>
    <scope>NUCLEOTIDE SEQUENCE [LARGE SCALE GENOMIC DNA]</scope>
    <source>
        <strain evidence="2 3">LMG 22550</strain>
    </source>
</reference>
<dbReference type="EMBL" id="QOVM01000003">
    <property type="protein sequence ID" value="RXG22575.1"/>
    <property type="molecule type" value="Genomic_DNA"/>
</dbReference>
<dbReference type="OrthoDB" id="9815657at2"/>
<dbReference type="PROSITE" id="PS50853">
    <property type="entry name" value="FN3"/>
    <property type="match status" value="1"/>
</dbReference>
<organism evidence="2 3">
    <name type="scientific">Leeuwenhoekiella aequorea</name>
    <dbReference type="NCBI Taxonomy" id="283736"/>
    <lineage>
        <taxon>Bacteria</taxon>
        <taxon>Pseudomonadati</taxon>
        <taxon>Bacteroidota</taxon>
        <taxon>Flavobacteriia</taxon>
        <taxon>Flavobacteriales</taxon>
        <taxon>Flavobacteriaceae</taxon>
        <taxon>Leeuwenhoekiella</taxon>
    </lineage>
</organism>
<dbReference type="InterPro" id="IPR013783">
    <property type="entry name" value="Ig-like_fold"/>
</dbReference>
<evidence type="ECO:0000313" key="3">
    <source>
        <dbReference type="Proteomes" id="UP000289238"/>
    </source>
</evidence>
<dbReference type="GO" id="GO:0004180">
    <property type="term" value="F:carboxypeptidase activity"/>
    <property type="evidence" value="ECO:0007669"/>
    <property type="project" value="UniProtKB-KW"/>
</dbReference>
<dbReference type="InterPro" id="IPR011042">
    <property type="entry name" value="6-blade_b-propeller_TolB-like"/>
</dbReference>
<dbReference type="SUPFAM" id="SSF49452">
    <property type="entry name" value="Starch-binding domain-like"/>
    <property type="match status" value="1"/>
</dbReference>
<dbReference type="PROSITE" id="PS51257">
    <property type="entry name" value="PROKAR_LIPOPROTEIN"/>
    <property type="match status" value="1"/>
</dbReference>
<keyword evidence="2" id="KW-0645">Protease</keyword>
<sequence>MKNKIFYLIISTLIILAGCSEDTIEENGVGRLTGTVVAKTTNTPLENIKIVTSPASSTVFTDASGNFVIETISVGEYSVQAESDIYADAFEAVSILNNETSSVVFELEVSKTNNIEPLVPELLTPTDGASNLEPNIQFIWSSSESDTDEITYKFQLRNGTTNEIISREVVADTTVTIENLNLGTNYFWQVSASDDSSEVQSTVSQFSTNSTPQNNYFYVKSVNGNSVIYSGNKKDASNEEDAEVNFNEFKLTSESFNSFRPHKNNETSKIAFLRTVNGATQLHTMNLDGSGVKQVTSTIPVNGFRIDEIDYTWAQNGGKLYYPNFDKLYSINPDGGGSTLIYKTTDGSFISEVSVSQFDDNLIALKTNNSDGYNVRVYTVRLSSGTEERVIFQNAMGAVKGIDLNANGTQLLYSKDTSGSQNNEYRQFANRIFIYDLNTGVERLFDNGAVSGSNDIQPRWSPSEGAIIFTRKPSNINSVPNVLVSPLSEYTSDNILFTNAFMPDWEE</sequence>
<dbReference type="SUPFAM" id="SSF49265">
    <property type="entry name" value="Fibronectin type III"/>
    <property type="match status" value="1"/>
</dbReference>
<keyword evidence="2" id="KW-0378">Hydrolase</keyword>
<protein>
    <submittedName>
        <fullName evidence="2">Carboxypeptidase family protein</fullName>
    </submittedName>
</protein>
<accession>A0A4Q0P7W7</accession>
<keyword evidence="2" id="KW-0121">Carboxypeptidase</keyword>
<dbReference type="Gene3D" id="2.60.40.10">
    <property type="entry name" value="Immunoglobulins"/>
    <property type="match status" value="1"/>
</dbReference>
<dbReference type="InterPro" id="IPR036116">
    <property type="entry name" value="FN3_sf"/>
</dbReference>
<evidence type="ECO:0000259" key="1">
    <source>
        <dbReference type="PROSITE" id="PS50853"/>
    </source>
</evidence>